<evidence type="ECO:0000313" key="4">
    <source>
        <dbReference type="Proteomes" id="UP001055286"/>
    </source>
</evidence>
<comment type="caution">
    <text evidence="3">The sequence shown here is derived from an EMBL/GenBank/DDBJ whole genome shotgun (WGS) entry which is preliminary data.</text>
</comment>
<evidence type="ECO:0000259" key="2">
    <source>
        <dbReference type="Pfam" id="PF03779"/>
    </source>
</evidence>
<dbReference type="InterPro" id="IPR005530">
    <property type="entry name" value="SPW"/>
</dbReference>
<keyword evidence="1" id="KW-0472">Membrane</keyword>
<protein>
    <recommendedName>
        <fullName evidence="2">SPW repeat-containing integral membrane domain-containing protein</fullName>
    </recommendedName>
</protein>
<dbReference type="RefSeq" id="WP_099901144.1">
    <property type="nucleotide sequence ID" value="NZ_BPQJ01000075.1"/>
</dbReference>
<organism evidence="3 4">
    <name type="scientific">Methylobacterium frigidaeris</name>
    <dbReference type="NCBI Taxonomy" id="2038277"/>
    <lineage>
        <taxon>Bacteria</taxon>
        <taxon>Pseudomonadati</taxon>
        <taxon>Pseudomonadota</taxon>
        <taxon>Alphaproteobacteria</taxon>
        <taxon>Hyphomicrobiales</taxon>
        <taxon>Methylobacteriaceae</taxon>
        <taxon>Methylobacterium</taxon>
    </lineage>
</organism>
<feature type="domain" description="SPW repeat-containing integral membrane" evidence="2">
    <location>
        <begin position="9"/>
        <end position="108"/>
    </location>
</feature>
<keyword evidence="1" id="KW-1133">Transmembrane helix</keyword>
<dbReference type="Proteomes" id="UP001055286">
    <property type="component" value="Unassembled WGS sequence"/>
</dbReference>
<keyword evidence="1" id="KW-0812">Transmembrane</keyword>
<keyword evidence="4" id="KW-1185">Reference proteome</keyword>
<dbReference type="AlphaFoldDB" id="A0AA37HIX6"/>
<dbReference type="Pfam" id="PF03779">
    <property type="entry name" value="SPW"/>
    <property type="match status" value="1"/>
</dbReference>
<proteinExistence type="predicted"/>
<accession>A0AA37HIX6</accession>
<evidence type="ECO:0000313" key="3">
    <source>
        <dbReference type="EMBL" id="GJD66691.1"/>
    </source>
</evidence>
<reference evidence="3" key="2">
    <citation type="submission" date="2021-08" db="EMBL/GenBank/DDBJ databases">
        <authorList>
            <person name="Tani A."/>
            <person name="Ola A."/>
            <person name="Ogura Y."/>
            <person name="Katsura K."/>
            <person name="Hayashi T."/>
        </authorList>
    </citation>
    <scope>NUCLEOTIDE SEQUENCE</scope>
    <source>
        <strain evidence="3">JCM 32048</strain>
    </source>
</reference>
<reference evidence="3" key="1">
    <citation type="journal article" date="2016" name="Front. Microbiol.">
        <title>Genome Sequence of the Piezophilic, Mesophilic Sulfate-Reducing Bacterium Desulfovibrio indicus J2T.</title>
        <authorList>
            <person name="Cao J."/>
            <person name="Maignien L."/>
            <person name="Shao Z."/>
            <person name="Alain K."/>
            <person name="Jebbar M."/>
        </authorList>
    </citation>
    <scope>NUCLEOTIDE SEQUENCE</scope>
    <source>
        <strain evidence="3">JCM 32048</strain>
    </source>
</reference>
<gene>
    <name evidence="3" type="ORF">MPEAHAMD_6889</name>
</gene>
<name>A0AA37HIX6_9HYPH</name>
<evidence type="ECO:0000256" key="1">
    <source>
        <dbReference type="SAM" id="Phobius"/>
    </source>
</evidence>
<feature type="transmembrane region" description="Helical" evidence="1">
    <location>
        <begin position="65"/>
        <end position="86"/>
    </location>
</feature>
<feature type="transmembrane region" description="Helical" evidence="1">
    <location>
        <begin position="12"/>
        <end position="30"/>
    </location>
</feature>
<sequence>MRFIPSRVHAILDYGAGLLLIWLPDLLGFADGTAAQFIMQAVGAAVLLMSLCTDYEFSAVKLVPLPVHLGIDVAAGLLLVVSPWLFGFADRVMWPHVIMSFLEIGLGLTTRAVRDDHLATSTGAPT</sequence>
<dbReference type="EMBL" id="BPQJ01000075">
    <property type="protein sequence ID" value="GJD66691.1"/>
    <property type="molecule type" value="Genomic_DNA"/>
</dbReference>